<feature type="transmembrane region" description="Helical" evidence="1">
    <location>
        <begin position="73"/>
        <end position="93"/>
    </location>
</feature>
<reference evidence="2 3" key="1">
    <citation type="submission" date="2018-11" db="EMBL/GenBank/DDBJ databases">
        <authorList>
            <consortium name="Pathogen Informatics"/>
        </authorList>
    </citation>
    <scope>NUCLEOTIDE SEQUENCE [LARGE SCALE GENOMIC DNA]</scope>
</reference>
<proteinExistence type="predicted"/>
<evidence type="ECO:0000256" key="1">
    <source>
        <dbReference type="SAM" id="Phobius"/>
    </source>
</evidence>
<dbReference type="Proteomes" id="UP000270094">
    <property type="component" value="Unassembled WGS sequence"/>
</dbReference>
<protein>
    <submittedName>
        <fullName evidence="2">Uncharacterized protein</fullName>
    </submittedName>
</protein>
<feature type="transmembrane region" description="Helical" evidence="1">
    <location>
        <begin position="136"/>
        <end position="159"/>
    </location>
</feature>
<evidence type="ECO:0000313" key="2">
    <source>
        <dbReference type="EMBL" id="VDM75465.1"/>
    </source>
</evidence>
<evidence type="ECO:0000313" key="3">
    <source>
        <dbReference type="Proteomes" id="UP000270094"/>
    </source>
</evidence>
<keyword evidence="1" id="KW-1133">Transmembrane helix</keyword>
<keyword evidence="3" id="KW-1185">Reference proteome</keyword>
<sequence length="164" mass="18762">MPSTLKWPGKNEYSVVVTSNPLLQQGPRELCQLLFDFLYFRQFEAVVLSICIVPANRAISVCWKHIAPSNAKIWIFVAIIPNLLPLFIAMFSYHLGMTRFEDVTTFPEKAVNLLVARVESEKYCTLKSNYRKPGDIMTTAFLIFCPFASYVITIVRNYLILSIT</sequence>
<keyword evidence="1" id="KW-0812">Transmembrane</keyword>
<keyword evidence="1" id="KW-0472">Membrane</keyword>
<dbReference type="EMBL" id="UYYB01095368">
    <property type="protein sequence ID" value="VDM75465.1"/>
    <property type="molecule type" value="Genomic_DNA"/>
</dbReference>
<dbReference type="AlphaFoldDB" id="A0A3P7KYH5"/>
<organism evidence="2 3">
    <name type="scientific">Strongylus vulgaris</name>
    <name type="common">Blood worm</name>
    <dbReference type="NCBI Taxonomy" id="40348"/>
    <lineage>
        <taxon>Eukaryota</taxon>
        <taxon>Metazoa</taxon>
        <taxon>Ecdysozoa</taxon>
        <taxon>Nematoda</taxon>
        <taxon>Chromadorea</taxon>
        <taxon>Rhabditida</taxon>
        <taxon>Rhabditina</taxon>
        <taxon>Rhabditomorpha</taxon>
        <taxon>Strongyloidea</taxon>
        <taxon>Strongylidae</taxon>
        <taxon>Strongylus</taxon>
    </lineage>
</organism>
<name>A0A3P7KYH5_STRVU</name>
<accession>A0A3P7KYH5</accession>
<gene>
    <name evidence="2" type="ORF">SVUK_LOCUS10463</name>
</gene>
<dbReference type="OrthoDB" id="5813754at2759"/>